<accession>A0A059AGF6</accession>
<organism evidence="8">
    <name type="scientific">Eucalyptus grandis</name>
    <name type="common">Flooded gum</name>
    <dbReference type="NCBI Taxonomy" id="71139"/>
    <lineage>
        <taxon>Eukaryota</taxon>
        <taxon>Viridiplantae</taxon>
        <taxon>Streptophyta</taxon>
        <taxon>Embryophyta</taxon>
        <taxon>Tracheophyta</taxon>
        <taxon>Spermatophyta</taxon>
        <taxon>Magnoliopsida</taxon>
        <taxon>eudicotyledons</taxon>
        <taxon>Gunneridae</taxon>
        <taxon>Pentapetalae</taxon>
        <taxon>rosids</taxon>
        <taxon>malvids</taxon>
        <taxon>Myrtales</taxon>
        <taxon>Myrtaceae</taxon>
        <taxon>Myrtoideae</taxon>
        <taxon>Eucalypteae</taxon>
        <taxon>Eucalyptus</taxon>
    </lineage>
</organism>
<keyword evidence="4 7" id="KW-1133">Transmembrane helix</keyword>
<feature type="compositionally biased region" description="Low complexity" evidence="6">
    <location>
        <begin position="47"/>
        <end position="58"/>
    </location>
</feature>
<dbReference type="PANTHER" id="PTHR46285:SF7">
    <property type="entry name" value="OS06G0238900 PROTEIN"/>
    <property type="match status" value="1"/>
</dbReference>
<evidence type="ECO:0000256" key="1">
    <source>
        <dbReference type="ARBA" id="ARBA00004141"/>
    </source>
</evidence>
<comment type="subcellular location">
    <subcellularLocation>
        <location evidence="1">Membrane</location>
        <topology evidence="1">Multi-pass membrane protein</topology>
    </subcellularLocation>
</comment>
<feature type="transmembrane region" description="Helical" evidence="7">
    <location>
        <begin position="67"/>
        <end position="89"/>
    </location>
</feature>
<comment type="similarity">
    <text evidence="2">Belongs to the TMEM45 family.</text>
</comment>
<name>A0A059AGF6_EUCGR</name>
<evidence type="ECO:0000256" key="2">
    <source>
        <dbReference type="ARBA" id="ARBA00006948"/>
    </source>
</evidence>
<feature type="compositionally biased region" description="Pro residues" evidence="6">
    <location>
        <begin position="37"/>
        <end position="46"/>
    </location>
</feature>
<dbReference type="InterPro" id="IPR006904">
    <property type="entry name" value="DUF716"/>
</dbReference>
<proteinExistence type="inferred from homology"/>
<dbReference type="FunCoup" id="A0A059AGF6">
    <property type="interactions" value="1030"/>
</dbReference>
<keyword evidence="5 7" id="KW-0472">Membrane</keyword>
<dbReference type="Gramene" id="KCW52839">
    <property type="protein sequence ID" value="KCW52839"/>
    <property type="gene ID" value="EUGRSUZ_J02169"/>
</dbReference>
<dbReference type="AlphaFoldDB" id="A0A059AGF6"/>
<gene>
    <name evidence="8" type="ORF">EUGRSUZ_J02169</name>
</gene>
<dbReference type="eggNOG" id="ENOG502QSRU">
    <property type="taxonomic scope" value="Eukaryota"/>
</dbReference>
<evidence type="ECO:0000256" key="7">
    <source>
        <dbReference type="SAM" id="Phobius"/>
    </source>
</evidence>
<evidence type="ECO:0000256" key="4">
    <source>
        <dbReference type="ARBA" id="ARBA00022989"/>
    </source>
</evidence>
<dbReference type="STRING" id="71139.A0A059AGF6"/>
<keyword evidence="3 7" id="KW-0812">Transmembrane</keyword>
<evidence type="ECO:0000256" key="6">
    <source>
        <dbReference type="SAM" id="MobiDB-lite"/>
    </source>
</evidence>
<feature type="transmembrane region" description="Helical" evidence="7">
    <location>
        <begin position="165"/>
        <end position="184"/>
    </location>
</feature>
<reference evidence="8" key="1">
    <citation type="submission" date="2013-07" db="EMBL/GenBank/DDBJ databases">
        <title>The genome of Eucalyptus grandis.</title>
        <authorList>
            <person name="Schmutz J."/>
            <person name="Hayes R."/>
            <person name="Myburg A."/>
            <person name="Tuskan G."/>
            <person name="Grattapaglia D."/>
            <person name="Rokhsar D.S."/>
        </authorList>
    </citation>
    <scope>NUCLEOTIDE SEQUENCE</scope>
    <source>
        <tissue evidence="8">Leaf extractions</tissue>
    </source>
</reference>
<dbReference type="EMBL" id="KK198762">
    <property type="protein sequence ID" value="KCW52839.1"/>
    <property type="molecule type" value="Genomic_DNA"/>
</dbReference>
<feature type="region of interest" description="Disordered" evidence="6">
    <location>
        <begin position="30"/>
        <end position="58"/>
    </location>
</feature>
<protein>
    <submittedName>
        <fullName evidence="8">Uncharacterized protein</fullName>
    </submittedName>
</protein>
<evidence type="ECO:0000256" key="3">
    <source>
        <dbReference type="ARBA" id="ARBA00022692"/>
    </source>
</evidence>
<evidence type="ECO:0000313" key="8">
    <source>
        <dbReference type="EMBL" id="KCW52839.1"/>
    </source>
</evidence>
<feature type="transmembrane region" description="Helical" evidence="7">
    <location>
        <begin position="101"/>
        <end position="125"/>
    </location>
</feature>
<evidence type="ECO:0000256" key="5">
    <source>
        <dbReference type="ARBA" id="ARBA00023136"/>
    </source>
</evidence>
<dbReference type="GO" id="GO:0016020">
    <property type="term" value="C:membrane"/>
    <property type="evidence" value="ECO:0007669"/>
    <property type="project" value="UniProtKB-SubCell"/>
</dbReference>
<feature type="transmembrane region" description="Helical" evidence="7">
    <location>
        <begin position="246"/>
        <end position="272"/>
    </location>
</feature>
<dbReference type="PANTHER" id="PTHR46285">
    <property type="entry name" value="PROTEINASE INHIBITOR I4, SERPIN (DUF716)-RELATED"/>
    <property type="match status" value="1"/>
</dbReference>
<dbReference type="KEGG" id="egr:104422584"/>
<dbReference type="OMA" id="CEEFLVF"/>
<feature type="transmembrane region" description="Helical" evidence="7">
    <location>
        <begin position="131"/>
        <end position="153"/>
    </location>
</feature>
<sequence length="338" mass="35606">MGLFALAVAGGGFISIGALEALAASGSLADRAGGGPSPSPPSPLGPIAPSAARSPPRPGAKAGSASLISLVSVSVLSLLFVANSLISLADAAGSRDRLGSVLQLQVVAVAALFLLYAVAGIVVTLTSSFPLSASLVNVIALFAFVEEFLAYYLQRKDTSGIENRYFDLMLVPIAVCTFSTVLGLKSPKSEFPRLARAVGLVLQGTWFLQMGFSFYTGLVAHGCWLHEKSRGNYTVKCKGHAEYHRARAIATLQFNCHLALLVTVGVGIYSLIAQRNGIRGDFAKYRPLGEEVQSLGNHEQFTLDSDEDVDDGNREEENVVKPKGAVIELGANGYGSHH</sequence>
<dbReference type="OrthoDB" id="551896at2759"/>
<feature type="transmembrane region" description="Helical" evidence="7">
    <location>
        <begin position="204"/>
        <end position="225"/>
    </location>
</feature>
<dbReference type="Pfam" id="PF04819">
    <property type="entry name" value="DUF716"/>
    <property type="match status" value="1"/>
</dbReference>
<dbReference type="InParanoid" id="A0A059AGF6"/>